<dbReference type="PANTHER" id="PTHR10605:SF72">
    <property type="entry name" value="HEPARAN SULFATE 3-O SULFOTRANSFERASE-B, ISOFORM A"/>
    <property type="match status" value="1"/>
</dbReference>
<dbReference type="SUPFAM" id="SSF52540">
    <property type="entry name" value="P-loop containing nucleoside triphosphate hydrolases"/>
    <property type="match status" value="1"/>
</dbReference>
<dbReference type="InterPro" id="IPR000863">
    <property type="entry name" value="Sulfotransferase_dom"/>
</dbReference>
<evidence type="ECO:0000259" key="7">
    <source>
        <dbReference type="Pfam" id="PF00685"/>
    </source>
</evidence>
<gene>
    <name evidence="8" type="ORF">RRG08_044637</name>
</gene>
<evidence type="ECO:0000256" key="5">
    <source>
        <dbReference type="PIRSR" id="PIRSR637359-3"/>
    </source>
</evidence>
<evidence type="ECO:0000256" key="6">
    <source>
        <dbReference type="SAM" id="SignalP"/>
    </source>
</evidence>
<feature type="chain" id="PRO_5042207706" description="Sulfotransferase domain-containing protein" evidence="6">
    <location>
        <begin position="24"/>
        <end position="445"/>
    </location>
</feature>
<dbReference type="InterPro" id="IPR037359">
    <property type="entry name" value="NST/OST"/>
</dbReference>
<feature type="binding site" evidence="4">
    <location>
        <position position="291"/>
    </location>
    <ligand>
        <name>3'-phosphoadenylyl sulfate</name>
        <dbReference type="ChEBI" id="CHEBI:58339"/>
    </ligand>
</feature>
<dbReference type="AlphaFoldDB" id="A0AAE0YMB5"/>
<evidence type="ECO:0000256" key="4">
    <source>
        <dbReference type="PIRSR" id="PIRSR637359-2"/>
    </source>
</evidence>
<feature type="active site" description="For sulfotransferase activity" evidence="3">
    <location>
        <position position="202"/>
    </location>
</feature>
<feature type="binding site" evidence="4">
    <location>
        <begin position="407"/>
        <end position="411"/>
    </location>
    <ligand>
        <name>3'-phosphoadenylyl sulfate</name>
        <dbReference type="ChEBI" id="CHEBI:58339"/>
    </ligand>
</feature>
<dbReference type="EMBL" id="JAWDGP010005840">
    <property type="protein sequence ID" value="KAK3751059.1"/>
    <property type="molecule type" value="Genomic_DNA"/>
</dbReference>
<evidence type="ECO:0000256" key="1">
    <source>
        <dbReference type="ARBA" id="ARBA00022679"/>
    </source>
</evidence>
<evidence type="ECO:0000313" key="8">
    <source>
        <dbReference type="EMBL" id="KAK3751059.1"/>
    </source>
</evidence>
<dbReference type="Proteomes" id="UP001283361">
    <property type="component" value="Unassembled WGS sequence"/>
</dbReference>
<dbReference type="InterPro" id="IPR027417">
    <property type="entry name" value="P-loop_NTPase"/>
</dbReference>
<feature type="binding site" evidence="4">
    <location>
        <position position="283"/>
    </location>
    <ligand>
        <name>3'-phosphoadenylyl sulfate</name>
        <dbReference type="ChEBI" id="CHEBI:58339"/>
    </ligand>
</feature>
<reference evidence="8" key="1">
    <citation type="journal article" date="2023" name="G3 (Bethesda)">
        <title>A reference genome for the long-term kleptoplast-retaining sea slug Elysia crispata morphotype clarki.</title>
        <authorList>
            <person name="Eastman K.E."/>
            <person name="Pendleton A.L."/>
            <person name="Shaikh M.A."/>
            <person name="Suttiyut T."/>
            <person name="Ogas R."/>
            <person name="Tomko P."/>
            <person name="Gavelis G."/>
            <person name="Widhalm J.R."/>
            <person name="Wisecaver J.H."/>
        </authorList>
    </citation>
    <scope>NUCLEOTIDE SEQUENCE</scope>
    <source>
        <strain evidence="8">ECLA1</strain>
    </source>
</reference>
<dbReference type="Pfam" id="PF00685">
    <property type="entry name" value="Sulfotransfer_1"/>
    <property type="match status" value="1"/>
</dbReference>
<keyword evidence="1" id="KW-0808">Transferase</keyword>
<protein>
    <recommendedName>
        <fullName evidence="7">Sulfotransferase domain-containing protein</fullName>
    </recommendedName>
</protein>
<feature type="signal peptide" evidence="6">
    <location>
        <begin position="1"/>
        <end position="23"/>
    </location>
</feature>
<sequence>MASIGMSIILIGFLSSCPPGARLSRSPAEYHGSSQAEEPSRMPWKHNRALQFMNVDTLNSQDIDSVMDESHQRLQKGSKLSDINLKVGANALKSYSEEGPDSLSTDKLVLNSHQVRKVNFAKGKNQSVRYYSNHSSESEANNSVRNLRFIVESKIRSDVKLSELKNFGYLDKNRLRHGRIWRNSTEIPAKRLPKVLIIGVKKAGTRALLEFLRAHPSIESPGPEPHFFDRNYHRGLHWYRELMPKSYHDQLTVEKTPAYFVSSEVPQRVFDLDPNMKLLLVVRDPVTRAISDYCQAASKHPVKPFERMAMENGIQGQIHANWSAIRIGLYAQHMARWLNVFPPSQFYVVDGQRLVDHPAAELTQVEKFLGISSFIRDSHFRLRSFKGKFPCLVREDGSVHCLNERSKGRAHPVVQENVLHRLRKFYKPHNERFFNMVGRTFDWKS</sequence>
<keyword evidence="9" id="KW-1185">Reference proteome</keyword>
<name>A0AAE0YMB5_9GAST</name>
<accession>A0AAE0YMB5</accession>
<dbReference type="Gene3D" id="3.40.50.300">
    <property type="entry name" value="P-loop containing nucleotide triphosphate hydrolases"/>
    <property type="match status" value="1"/>
</dbReference>
<feature type="domain" description="Sulfotransferase" evidence="7">
    <location>
        <begin position="193"/>
        <end position="385"/>
    </location>
</feature>
<keyword evidence="5" id="KW-1015">Disulfide bond</keyword>
<evidence type="ECO:0000313" key="9">
    <source>
        <dbReference type="Proteomes" id="UP001283361"/>
    </source>
</evidence>
<keyword evidence="6" id="KW-0732">Signal</keyword>
<feature type="binding site" evidence="4">
    <location>
        <begin position="202"/>
        <end position="206"/>
    </location>
    <ligand>
        <name>3'-phosphoadenylyl sulfate</name>
        <dbReference type="ChEBI" id="CHEBI:58339"/>
    </ligand>
</feature>
<dbReference type="PANTHER" id="PTHR10605">
    <property type="entry name" value="HEPARAN SULFATE SULFOTRANSFERASE"/>
    <property type="match status" value="1"/>
</dbReference>
<proteinExistence type="predicted"/>
<dbReference type="GO" id="GO:0008467">
    <property type="term" value="F:[heparan sulfate]-glucosamine 3-sulfotransferase activity"/>
    <property type="evidence" value="ECO:0007669"/>
    <property type="project" value="TreeGrafter"/>
</dbReference>
<keyword evidence="2" id="KW-0325">Glycoprotein</keyword>
<organism evidence="8 9">
    <name type="scientific">Elysia crispata</name>
    <name type="common">lettuce slug</name>
    <dbReference type="NCBI Taxonomy" id="231223"/>
    <lineage>
        <taxon>Eukaryota</taxon>
        <taxon>Metazoa</taxon>
        <taxon>Spiralia</taxon>
        <taxon>Lophotrochozoa</taxon>
        <taxon>Mollusca</taxon>
        <taxon>Gastropoda</taxon>
        <taxon>Heterobranchia</taxon>
        <taxon>Euthyneura</taxon>
        <taxon>Panpulmonata</taxon>
        <taxon>Sacoglossa</taxon>
        <taxon>Placobranchoidea</taxon>
        <taxon>Plakobranchidae</taxon>
        <taxon>Elysia</taxon>
    </lineage>
</organism>
<evidence type="ECO:0000256" key="2">
    <source>
        <dbReference type="ARBA" id="ARBA00023180"/>
    </source>
</evidence>
<evidence type="ECO:0000256" key="3">
    <source>
        <dbReference type="PIRSR" id="PIRSR637359-1"/>
    </source>
</evidence>
<comment type="caution">
    <text evidence="8">The sequence shown here is derived from an EMBL/GenBank/DDBJ whole genome shotgun (WGS) entry which is preliminary data.</text>
</comment>
<feature type="disulfide bond" evidence="5">
    <location>
        <begin position="391"/>
        <end position="401"/>
    </location>
</feature>